<feature type="transmembrane region" description="Helical" evidence="5">
    <location>
        <begin position="142"/>
        <end position="161"/>
    </location>
</feature>
<dbReference type="PANTHER" id="PTHR43847:SF1">
    <property type="entry name" value="BLL3993 PROTEIN"/>
    <property type="match status" value="1"/>
</dbReference>
<dbReference type="PANTHER" id="PTHR43847">
    <property type="entry name" value="BLL3993 PROTEIN"/>
    <property type="match status" value="1"/>
</dbReference>
<keyword evidence="4 5" id="KW-0472">Membrane</keyword>
<keyword evidence="2 5" id="KW-0812">Transmembrane</keyword>
<proteinExistence type="predicted"/>
<dbReference type="GO" id="GO:0012505">
    <property type="term" value="C:endomembrane system"/>
    <property type="evidence" value="ECO:0007669"/>
    <property type="project" value="UniProtKB-SubCell"/>
</dbReference>
<evidence type="ECO:0000256" key="5">
    <source>
        <dbReference type="SAM" id="Phobius"/>
    </source>
</evidence>
<dbReference type="Gene3D" id="1.20.120.1630">
    <property type="match status" value="1"/>
</dbReference>
<comment type="subcellular location">
    <subcellularLocation>
        <location evidence="1">Endomembrane system</location>
        <topology evidence="1">Multi-pass membrane protein</topology>
    </subcellularLocation>
</comment>
<feature type="transmembrane region" description="Helical" evidence="5">
    <location>
        <begin position="76"/>
        <end position="95"/>
    </location>
</feature>
<keyword evidence="3 5" id="KW-1133">Transmembrane helix</keyword>
<dbReference type="EC" id="2.1.1.100" evidence="6"/>
<accession>A0AAU7DIR3</accession>
<dbReference type="AlphaFoldDB" id="A0AAU7DIR3"/>
<dbReference type="EC" id="2.1.1.334" evidence="6"/>
<dbReference type="InterPro" id="IPR007318">
    <property type="entry name" value="Phopholipid_MeTrfase"/>
</dbReference>
<dbReference type="InterPro" id="IPR052527">
    <property type="entry name" value="Metal_cation-efflux_comp"/>
</dbReference>
<dbReference type="RefSeq" id="WP_348262213.1">
    <property type="nucleotide sequence ID" value="NZ_CP121196.1"/>
</dbReference>
<keyword evidence="6" id="KW-0808">Transferase</keyword>
<dbReference type="GO" id="GO:0032259">
    <property type="term" value="P:methylation"/>
    <property type="evidence" value="ECO:0007669"/>
    <property type="project" value="UniProtKB-KW"/>
</dbReference>
<dbReference type="Pfam" id="PF04191">
    <property type="entry name" value="PEMT"/>
    <property type="match status" value="1"/>
</dbReference>
<feature type="transmembrane region" description="Helical" evidence="5">
    <location>
        <begin position="115"/>
        <end position="136"/>
    </location>
</feature>
<sequence>MRSFYAFLLPALWTAFVVYWRLMSANVKGTRRFEAAPSRITRLILFLVAIALLFLPESTFPWLTWLYESPLVPSEWTFFGGVVLTVAGLLFSIWARHQLGRNWSLTVTLKDDHELIVTGPYALVRHPIYTGLLVGFLGTAIAIMQVRSILALILILIALWTKIRMEERLMRDHFGAQYDVYSQRVSALIPYVF</sequence>
<feature type="transmembrane region" description="Helical" evidence="5">
    <location>
        <begin position="6"/>
        <end position="22"/>
    </location>
</feature>
<dbReference type="EMBL" id="CP121196">
    <property type="protein sequence ID" value="XBH16982.1"/>
    <property type="molecule type" value="Genomic_DNA"/>
</dbReference>
<evidence type="ECO:0000256" key="1">
    <source>
        <dbReference type="ARBA" id="ARBA00004127"/>
    </source>
</evidence>
<evidence type="ECO:0000256" key="4">
    <source>
        <dbReference type="ARBA" id="ARBA00023136"/>
    </source>
</evidence>
<name>A0AAU7DIR3_9BACT</name>
<evidence type="ECO:0000313" key="6">
    <source>
        <dbReference type="EMBL" id="XBH16982.1"/>
    </source>
</evidence>
<evidence type="ECO:0000256" key="2">
    <source>
        <dbReference type="ARBA" id="ARBA00022692"/>
    </source>
</evidence>
<feature type="transmembrane region" description="Helical" evidence="5">
    <location>
        <begin position="43"/>
        <end position="64"/>
    </location>
</feature>
<evidence type="ECO:0000256" key="3">
    <source>
        <dbReference type="ARBA" id="ARBA00022989"/>
    </source>
</evidence>
<keyword evidence="6" id="KW-0489">Methyltransferase</keyword>
<gene>
    <name evidence="6" type="ORF">P8935_20710</name>
</gene>
<dbReference type="GO" id="GO:0004671">
    <property type="term" value="F:protein C-terminal S-isoprenylcysteine carboxyl O-methyltransferase activity"/>
    <property type="evidence" value="ECO:0007669"/>
    <property type="project" value="UniProtKB-EC"/>
</dbReference>
<protein>
    <submittedName>
        <fullName evidence="6">Isoprenylcysteine carboxylmethyltransferase family protein</fullName>
        <ecNumber evidence="6">2.1.1.100</ecNumber>
        <ecNumber evidence="6">2.1.1.334</ecNumber>
    </submittedName>
</protein>
<organism evidence="6">
    <name type="scientific">Telmatobacter sp. DSM 110680</name>
    <dbReference type="NCBI Taxonomy" id="3036704"/>
    <lineage>
        <taxon>Bacteria</taxon>
        <taxon>Pseudomonadati</taxon>
        <taxon>Acidobacteriota</taxon>
        <taxon>Terriglobia</taxon>
        <taxon>Terriglobales</taxon>
        <taxon>Acidobacteriaceae</taxon>
        <taxon>Telmatobacter</taxon>
    </lineage>
</organism>
<reference evidence="6" key="1">
    <citation type="submission" date="2023-03" db="EMBL/GenBank/DDBJ databases">
        <title>Edaphobacter sp.</title>
        <authorList>
            <person name="Huber K.J."/>
            <person name="Papendorf J."/>
            <person name="Pilke C."/>
            <person name="Bunk B."/>
            <person name="Sproeer C."/>
            <person name="Pester M."/>
        </authorList>
    </citation>
    <scope>NUCLEOTIDE SEQUENCE</scope>
    <source>
        <strain evidence="6">DSM 110680</strain>
    </source>
</reference>